<accession>A0A367WXC5</accession>
<dbReference type="EMBL" id="JPWI01000005">
    <property type="protein sequence ID" value="RCK46094.1"/>
    <property type="molecule type" value="Genomic_DNA"/>
</dbReference>
<evidence type="ECO:0008006" key="4">
    <source>
        <dbReference type="Google" id="ProtNLM"/>
    </source>
</evidence>
<organism evidence="2 3">
    <name type="scientific">Thalassospira profundimaris</name>
    <dbReference type="NCBI Taxonomy" id="502049"/>
    <lineage>
        <taxon>Bacteria</taxon>
        <taxon>Pseudomonadati</taxon>
        <taxon>Pseudomonadota</taxon>
        <taxon>Alphaproteobacteria</taxon>
        <taxon>Rhodospirillales</taxon>
        <taxon>Thalassospiraceae</taxon>
        <taxon>Thalassospira</taxon>
    </lineage>
</organism>
<gene>
    <name evidence="2" type="ORF">TH30_09695</name>
</gene>
<comment type="caution">
    <text evidence="2">The sequence shown here is derived from an EMBL/GenBank/DDBJ whole genome shotgun (WGS) entry which is preliminary data.</text>
</comment>
<proteinExistence type="predicted"/>
<name>A0A367WXC5_9PROT</name>
<dbReference type="Proteomes" id="UP000252255">
    <property type="component" value="Unassembled WGS sequence"/>
</dbReference>
<keyword evidence="1" id="KW-1133">Transmembrane helix</keyword>
<evidence type="ECO:0000256" key="1">
    <source>
        <dbReference type="SAM" id="Phobius"/>
    </source>
</evidence>
<dbReference type="OrthoDB" id="7551043at2"/>
<reference evidence="2 3" key="1">
    <citation type="submission" date="2014-07" db="EMBL/GenBank/DDBJ databases">
        <title>Draft genome sequence of Thalassospira profundimaris PR54-5.</title>
        <authorList>
            <person name="Lai Q."/>
            <person name="Shao Z."/>
        </authorList>
    </citation>
    <scope>NUCLEOTIDE SEQUENCE [LARGE SCALE GENOMIC DNA]</scope>
    <source>
        <strain evidence="2 3">PR54-5</strain>
    </source>
</reference>
<keyword evidence="1" id="KW-0472">Membrane</keyword>
<dbReference type="RefSeq" id="WP_114097839.1">
    <property type="nucleotide sequence ID" value="NZ_JPWI01000005.1"/>
</dbReference>
<sequence length="277" mass="30832">MARRSRKKRRSSRGQSALGIYLFSGFLFALVIFAVAAALYFRPEAIEIDAETLCPKAGPTAITAIVIDRTDSFGVVTKADIETQIGNLFSTLRTGEEISLFTVDETETAVLSPIARICSPQDPDEINPLTGSKPIAERRWIERFIKPLKRVLSEILTEREAKHSPILESLQSISVTHFASNERAGIPRRLILISDLLQNSNAESFYRGEPNFSRFLNSGGARSLNADFRNVDVQIWLVQRSHNAQNTGAEVLEFFGAWFEQNGGSVSRLLRLTGMND</sequence>
<protein>
    <recommendedName>
        <fullName evidence="4">VWA domain-containing protein</fullName>
    </recommendedName>
</protein>
<feature type="transmembrane region" description="Helical" evidence="1">
    <location>
        <begin position="20"/>
        <end position="41"/>
    </location>
</feature>
<keyword evidence="1" id="KW-0812">Transmembrane</keyword>
<evidence type="ECO:0000313" key="2">
    <source>
        <dbReference type="EMBL" id="RCK46094.1"/>
    </source>
</evidence>
<dbReference type="AlphaFoldDB" id="A0A367WXC5"/>
<evidence type="ECO:0000313" key="3">
    <source>
        <dbReference type="Proteomes" id="UP000252255"/>
    </source>
</evidence>